<sequence length="455" mass="50058">MSLSSSTPKFRVAICGAGIGGLVLAITIGQFAGRNIHIDLYEAHDTITVTGAGISVTHRTTDVMRELGLFETISRVATKPSSSNYGPRVRKSDVPMGGFEWFHLICKTYKPGTSIHRKDLIDILKQSIPSSCTIHLNKRLTKYEKQSPGSLILYFTDDSTSTTDVLVGADGIHSSVRKTLFETIGSNTVDPSKIKHYSDPSWTGTLVYRSIFPAEKLSKLDPNNVALKGFTIFCGKGKHIISYPVSQGTQLNVAVYVSDEQKAGTPFEGHWVSDLSLEEVEGLCQNFEPDAKRLLNCLENPSKWALHVVNELPLFTCDRVALIGDASHAMTPYLGAGAGQAIEDAFVLGRLLAHPLTTLDNVPTALKAYQDVRLPFTQSVARESKRTGNMYDFCAPGYYDGTNRSNEREEMEILKEKILDQLDWQGEGEGSAVAEWEQAKRQLQEAIGCLKVRVP</sequence>
<dbReference type="InParanoid" id="A0A0D0B5Y8"/>
<evidence type="ECO:0000313" key="7">
    <source>
        <dbReference type="Proteomes" id="UP000054485"/>
    </source>
</evidence>
<dbReference type="PROSITE" id="PS00430">
    <property type="entry name" value="TONB_DEPENDENT_REC_1"/>
    <property type="match status" value="1"/>
</dbReference>
<keyword evidence="4" id="KW-0472">Membrane</keyword>
<dbReference type="EMBL" id="KN835255">
    <property type="protein sequence ID" value="KIK41877.1"/>
    <property type="molecule type" value="Genomic_DNA"/>
</dbReference>
<dbReference type="SUPFAM" id="SSF51905">
    <property type="entry name" value="FAD/NAD(P)-binding domain"/>
    <property type="match status" value="1"/>
</dbReference>
<proteinExistence type="predicted"/>
<keyword evidence="4" id="KW-0812">Transmembrane</keyword>
<evidence type="ECO:0000256" key="2">
    <source>
        <dbReference type="ARBA" id="ARBA00022827"/>
    </source>
</evidence>
<keyword evidence="3" id="KW-0560">Oxidoreductase</keyword>
<dbReference type="InterPro" id="IPR036188">
    <property type="entry name" value="FAD/NAD-bd_sf"/>
</dbReference>
<dbReference type="HOGENOM" id="CLU_009665_6_3_1"/>
<dbReference type="PANTHER" id="PTHR46720">
    <property type="entry name" value="HYDROXYLASE, PUTATIVE (AFU_ORTHOLOGUE AFUA_3G01460)-RELATED"/>
    <property type="match status" value="1"/>
</dbReference>
<dbReference type="GO" id="GO:0071949">
    <property type="term" value="F:FAD binding"/>
    <property type="evidence" value="ECO:0007669"/>
    <property type="project" value="InterPro"/>
</dbReference>
<dbReference type="PANTHER" id="PTHR46720:SF3">
    <property type="entry name" value="FAD-BINDING DOMAIN-CONTAINING PROTEIN-RELATED"/>
    <property type="match status" value="1"/>
</dbReference>
<dbReference type="InterPro" id="IPR002938">
    <property type="entry name" value="FAD-bd"/>
</dbReference>
<reference evidence="6 7" key="1">
    <citation type="submission" date="2014-04" db="EMBL/GenBank/DDBJ databases">
        <authorList>
            <consortium name="DOE Joint Genome Institute"/>
            <person name="Kuo A."/>
            <person name="Ruytinx J."/>
            <person name="Rineau F."/>
            <person name="Colpaert J."/>
            <person name="Kohler A."/>
            <person name="Nagy L.G."/>
            <person name="Floudas D."/>
            <person name="Copeland A."/>
            <person name="Barry K.W."/>
            <person name="Cichocki N."/>
            <person name="Veneault-Fourrey C."/>
            <person name="LaButti K."/>
            <person name="Lindquist E.A."/>
            <person name="Lipzen A."/>
            <person name="Lundell T."/>
            <person name="Morin E."/>
            <person name="Murat C."/>
            <person name="Sun H."/>
            <person name="Tunlid A."/>
            <person name="Henrissat B."/>
            <person name="Grigoriev I.V."/>
            <person name="Hibbett D.S."/>
            <person name="Martin F."/>
            <person name="Nordberg H.P."/>
            <person name="Cantor M.N."/>
            <person name="Hua S.X."/>
        </authorList>
    </citation>
    <scope>NUCLEOTIDE SEQUENCE [LARGE SCALE GENOMIC DNA]</scope>
    <source>
        <strain evidence="6 7">UH-Slu-Lm8-n1</strain>
    </source>
</reference>
<organism evidence="6 7">
    <name type="scientific">Suillus luteus UH-Slu-Lm8-n1</name>
    <dbReference type="NCBI Taxonomy" id="930992"/>
    <lineage>
        <taxon>Eukaryota</taxon>
        <taxon>Fungi</taxon>
        <taxon>Dikarya</taxon>
        <taxon>Basidiomycota</taxon>
        <taxon>Agaricomycotina</taxon>
        <taxon>Agaricomycetes</taxon>
        <taxon>Agaricomycetidae</taxon>
        <taxon>Boletales</taxon>
        <taxon>Suillineae</taxon>
        <taxon>Suillaceae</taxon>
        <taxon>Suillus</taxon>
    </lineage>
</organism>
<dbReference type="InterPro" id="IPR051104">
    <property type="entry name" value="FAD_monoxygenase"/>
</dbReference>
<dbReference type="Gene3D" id="3.50.50.60">
    <property type="entry name" value="FAD/NAD(P)-binding domain"/>
    <property type="match status" value="1"/>
</dbReference>
<evidence type="ECO:0000256" key="1">
    <source>
        <dbReference type="ARBA" id="ARBA00022630"/>
    </source>
</evidence>
<dbReference type="GO" id="GO:0044550">
    <property type="term" value="P:secondary metabolite biosynthetic process"/>
    <property type="evidence" value="ECO:0007669"/>
    <property type="project" value="TreeGrafter"/>
</dbReference>
<dbReference type="OrthoDB" id="417877at2759"/>
<evidence type="ECO:0000313" key="6">
    <source>
        <dbReference type="EMBL" id="KIK41877.1"/>
    </source>
</evidence>
<dbReference type="STRING" id="930992.A0A0D0B5Y8"/>
<feature type="domain" description="FAD-binding" evidence="5">
    <location>
        <begin position="11"/>
        <end position="181"/>
    </location>
</feature>
<dbReference type="InterPro" id="IPR010916">
    <property type="entry name" value="TonB_box_CS"/>
</dbReference>
<evidence type="ECO:0000256" key="3">
    <source>
        <dbReference type="ARBA" id="ARBA00023002"/>
    </source>
</evidence>
<evidence type="ECO:0000259" key="5">
    <source>
        <dbReference type="Pfam" id="PF01494"/>
    </source>
</evidence>
<feature type="transmembrane region" description="Helical" evidence="4">
    <location>
        <begin position="12"/>
        <end position="32"/>
    </location>
</feature>
<reference evidence="7" key="2">
    <citation type="submission" date="2015-01" db="EMBL/GenBank/DDBJ databases">
        <title>Evolutionary Origins and Diversification of the Mycorrhizal Mutualists.</title>
        <authorList>
            <consortium name="DOE Joint Genome Institute"/>
            <consortium name="Mycorrhizal Genomics Consortium"/>
            <person name="Kohler A."/>
            <person name="Kuo A."/>
            <person name="Nagy L.G."/>
            <person name="Floudas D."/>
            <person name="Copeland A."/>
            <person name="Barry K.W."/>
            <person name="Cichocki N."/>
            <person name="Veneault-Fourrey C."/>
            <person name="LaButti K."/>
            <person name="Lindquist E.A."/>
            <person name="Lipzen A."/>
            <person name="Lundell T."/>
            <person name="Morin E."/>
            <person name="Murat C."/>
            <person name="Riley R."/>
            <person name="Ohm R."/>
            <person name="Sun H."/>
            <person name="Tunlid A."/>
            <person name="Henrissat B."/>
            <person name="Grigoriev I.V."/>
            <person name="Hibbett D.S."/>
            <person name="Martin F."/>
        </authorList>
    </citation>
    <scope>NUCLEOTIDE SEQUENCE [LARGE SCALE GENOMIC DNA]</scope>
    <source>
        <strain evidence="7">UH-Slu-Lm8-n1</strain>
    </source>
</reference>
<feature type="domain" description="FAD-binding" evidence="5">
    <location>
        <begin position="315"/>
        <end position="383"/>
    </location>
</feature>
<dbReference type="AlphaFoldDB" id="A0A0D0B5Y8"/>
<name>A0A0D0B5Y8_9AGAM</name>
<keyword evidence="1" id="KW-0285">Flavoprotein</keyword>
<keyword evidence="7" id="KW-1185">Reference proteome</keyword>
<keyword evidence="4" id="KW-1133">Transmembrane helix</keyword>
<keyword evidence="2" id="KW-0274">FAD</keyword>
<dbReference type="PRINTS" id="PR00420">
    <property type="entry name" value="RNGMNOXGNASE"/>
</dbReference>
<accession>A0A0D0B5Y8</accession>
<dbReference type="SUPFAM" id="SSF54373">
    <property type="entry name" value="FAD-linked reductases, C-terminal domain"/>
    <property type="match status" value="1"/>
</dbReference>
<evidence type="ECO:0000256" key="4">
    <source>
        <dbReference type="SAM" id="Phobius"/>
    </source>
</evidence>
<dbReference type="GO" id="GO:0016491">
    <property type="term" value="F:oxidoreductase activity"/>
    <property type="evidence" value="ECO:0007669"/>
    <property type="project" value="UniProtKB-KW"/>
</dbReference>
<dbReference type="Proteomes" id="UP000054485">
    <property type="component" value="Unassembled WGS sequence"/>
</dbReference>
<gene>
    <name evidence="6" type="ORF">CY34DRAFT_12766</name>
</gene>
<protein>
    <recommendedName>
        <fullName evidence="5">FAD-binding domain-containing protein</fullName>
    </recommendedName>
</protein>
<dbReference type="Pfam" id="PF01494">
    <property type="entry name" value="FAD_binding_3"/>
    <property type="match status" value="2"/>
</dbReference>